<dbReference type="Pfam" id="PF02517">
    <property type="entry name" value="Rce1-like"/>
    <property type="match status" value="1"/>
</dbReference>
<evidence type="ECO:0000313" key="3">
    <source>
        <dbReference type="EMBL" id="MCQ8184265.1"/>
    </source>
</evidence>
<dbReference type="RefSeq" id="WP_256618070.1">
    <property type="nucleotide sequence ID" value="NZ_JANIBC010000001.1"/>
</dbReference>
<name>A0A9X2L739_9PROT</name>
<gene>
    <name evidence="3" type="ORF">NOG11_02590</name>
</gene>
<reference evidence="3" key="1">
    <citation type="submission" date="2022-07" db="EMBL/GenBank/DDBJ databases">
        <title>Parvularcula maris sp. nov., an algicidal bacterium isolated from seawater.</title>
        <authorList>
            <person name="Li F."/>
        </authorList>
    </citation>
    <scope>NUCLEOTIDE SEQUENCE</scope>
    <source>
        <strain evidence="3">BGMRC 0090</strain>
    </source>
</reference>
<sequence length="239" mass="26186">MSQALADGLSTSALYAGFILVLGLLFGLTQRQSFKLPWLLAAAAFFFVSDMVLSRFYGLVPNPEWASWNWTGKGLSLALALAVTALPVIGFRRAGITFKQDKGSLWAWGVFAVLAVTLGYVALVDGYVEPDFETRLFQWTMPGLDEELVYRGVLLLMLNEALRGRMQILGAPMGWAAVITSLLFGLIHTVSFDNGALEYGLPVSQTIGAFILVWMREKTGSVVLPVLAHNYVNGIFLMI</sequence>
<dbReference type="GO" id="GO:0080120">
    <property type="term" value="P:CAAX-box protein maturation"/>
    <property type="evidence" value="ECO:0007669"/>
    <property type="project" value="UniProtKB-ARBA"/>
</dbReference>
<dbReference type="InterPro" id="IPR003675">
    <property type="entry name" value="Rce1/LyrA-like_dom"/>
</dbReference>
<keyword evidence="3" id="KW-0645">Protease</keyword>
<evidence type="ECO:0000259" key="2">
    <source>
        <dbReference type="Pfam" id="PF02517"/>
    </source>
</evidence>
<keyword evidence="3" id="KW-0482">Metalloprotease</keyword>
<feature type="transmembrane region" description="Helical" evidence="1">
    <location>
        <begin position="103"/>
        <end position="128"/>
    </location>
</feature>
<keyword evidence="1" id="KW-1133">Transmembrane helix</keyword>
<dbReference type="EMBL" id="JANIBC010000001">
    <property type="protein sequence ID" value="MCQ8184265.1"/>
    <property type="molecule type" value="Genomic_DNA"/>
</dbReference>
<evidence type="ECO:0000256" key="1">
    <source>
        <dbReference type="SAM" id="Phobius"/>
    </source>
</evidence>
<organism evidence="3 4">
    <name type="scientific">Parvularcula maris</name>
    <dbReference type="NCBI Taxonomy" id="2965077"/>
    <lineage>
        <taxon>Bacteria</taxon>
        <taxon>Pseudomonadati</taxon>
        <taxon>Pseudomonadota</taxon>
        <taxon>Alphaproteobacteria</taxon>
        <taxon>Parvularculales</taxon>
        <taxon>Parvularculaceae</taxon>
        <taxon>Parvularcula</taxon>
    </lineage>
</organism>
<keyword evidence="3" id="KW-0378">Hydrolase</keyword>
<dbReference type="AlphaFoldDB" id="A0A9X2L739"/>
<dbReference type="Proteomes" id="UP001142610">
    <property type="component" value="Unassembled WGS sequence"/>
</dbReference>
<accession>A0A9X2L739</accession>
<feature type="transmembrane region" description="Helical" evidence="1">
    <location>
        <begin position="12"/>
        <end position="29"/>
    </location>
</feature>
<dbReference type="GO" id="GO:0004175">
    <property type="term" value="F:endopeptidase activity"/>
    <property type="evidence" value="ECO:0007669"/>
    <property type="project" value="UniProtKB-ARBA"/>
</dbReference>
<dbReference type="NCBIfam" id="NF047635">
    <property type="entry name" value="CPBP_Sphingo"/>
    <property type="match status" value="1"/>
</dbReference>
<feature type="transmembrane region" description="Helical" evidence="1">
    <location>
        <begin position="173"/>
        <end position="190"/>
    </location>
</feature>
<keyword evidence="1" id="KW-0812">Transmembrane</keyword>
<feature type="transmembrane region" description="Helical" evidence="1">
    <location>
        <begin position="36"/>
        <end position="58"/>
    </location>
</feature>
<feature type="transmembrane region" description="Helical" evidence="1">
    <location>
        <begin position="70"/>
        <end position="91"/>
    </location>
</feature>
<keyword evidence="1" id="KW-0472">Membrane</keyword>
<protein>
    <submittedName>
        <fullName evidence="3">CPBP family intramembrane metalloprotease</fullName>
    </submittedName>
</protein>
<feature type="domain" description="CAAX prenyl protease 2/Lysostaphin resistance protein A-like" evidence="2">
    <location>
        <begin position="137"/>
        <end position="234"/>
    </location>
</feature>
<evidence type="ECO:0000313" key="4">
    <source>
        <dbReference type="Proteomes" id="UP001142610"/>
    </source>
</evidence>
<keyword evidence="4" id="KW-1185">Reference proteome</keyword>
<comment type="caution">
    <text evidence="3">The sequence shown here is derived from an EMBL/GenBank/DDBJ whole genome shotgun (WGS) entry which is preliminary data.</text>
</comment>
<proteinExistence type="predicted"/>
<dbReference type="GO" id="GO:0008237">
    <property type="term" value="F:metallopeptidase activity"/>
    <property type="evidence" value="ECO:0007669"/>
    <property type="project" value="UniProtKB-KW"/>
</dbReference>